<accession>A0AAU9TIM8</accession>
<evidence type="ECO:0000256" key="1">
    <source>
        <dbReference type="SAM" id="MobiDB-lite"/>
    </source>
</evidence>
<sequence length="154" mass="17256">MPKPVAPEENPNGDDWTAVVRNKKKKAQSYASADEAPAPKKPRPHPPAKKKKARKPKLTASCSPAVLITLEEMYHHNEKVNEIAPQDYVYTGHTIRLGRKNFEKEADRRIQLGWEAFGRLRPKIRSLSEGSAILKDKSLEQCVLSVFDGTGTQV</sequence>
<gene>
    <name evidence="2" type="ORF">EEDITHA_LOCUS1846</name>
</gene>
<dbReference type="AlphaFoldDB" id="A0AAU9TIM8"/>
<dbReference type="EMBL" id="CAKOGL010000004">
    <property type="protein sequence ID" value="CAH2085365.1"/>
    <property type="molecule type" value="Genomic_DNA"/>
</dbReference>
<feature type="compositionally biased region" description="Basic residues" evidence="1">
    <location>
        <begin position="40"/>
        <end position="57"/>
    </location>
</feature>
<organism evidence="2 3">
    <name type="scientific">Euphydryas editha</name>
    <name type="common">Edith's checkerspot</name>
    <dbReference type="NCBI Taxonomy" id="104508"/>
    <lineage>
        <taxon>Eukaryota</taxon>
        <taxon>Metazoa</taxon>
        <taxon>Ecdysozoa</taxon>
        <taxon>Arthropoda</taxon>
        <taxon>Hexapoda</taxon>
        <taxon>Insecta</taxon>
        <taxon>Pterygota</taxon>
        <taxon>Neoptera</taxon>
        <taxon>Endopterygota</taxon>
        <taxon>Lepidoptera</taxon>
        <taxon>Glossata</taxon>
        <taxon>Ditrysia</taxon>
        <taxon>Papilionoidea</taxon>
        <taxon>Nymphalidae</taxon>
        <taxon>Nymphalinae</taxon>
        <taxon>Euphydryas</taxon>
    </lineage>
</organism>
<comment type="caution">
    <text evidence="2">The sequence shown here is derived from an EMBL/GenBank/DDBJ whole genome shotgun (WGS) entry which is preliminary data.</text>
</comment>
<evidence type="ECO:0000313" key="3">
    <source>
        <dbReference type="Proteomes" id="UP001153954"/>
    </source>
</evidence>
<reference evidence="2" key="1">
    <citation type="submission" date="2022-03" db="EMBL/GenBank/DDBJ databases">
        <authorList>
            <person name="Tunstrom K."/>
        </authorList>
    </citation>
    <scope>NUCLEOTIDE SEQUENCE</scope>
</reference>
<name>A0AAU9TIM8_EUPED</name>
<feature type="region of interest" description="Disordered" evidence="1">
    <location>
        <begin position="1"/>
        <end position="59"/>
    </location>
</feature>
<dbReference type="Proteomes" id="UP001153954">
    <property type="component" value="Unassembled WGS sequence"/>
</dbReference>
<protein>
    <submittedName>
        <fullName evidence="2">Uncharacterized protein</fullName>
    </submittedName>
</protein>
<keyword evidence="3" id="KW-1185">Reference proteome</keyword>
<proteinExistence type="predicted"/>
<evidence type="ECO:0000313" key="2">
    <source>
        <dbReference type="EMBL" id="CAH2085365.1"/>
    </source>
</evidence>